<comment type="catalytic activity">
    <reaction evidence="5">
        <text>Hydrolysis of (1-&gt;4)-beta-linkages between N-acetylmuramic acid and N-acetyl-D-glucosamine residues in a peptidoglycan and between N-acetyl-D-glucosamine residues in chitodextrins.</text>
        <dbReference type="EC" id="3.2.1.17"/>
    </reaction>
</comment>
<sequence length="691" mass="74498">MGSKEKILKNKLFWASAAIASSLLFSQLVLGTPVSVSADTNESTSTQSTQNQAAAFHDMNQHSNESGAGMPNTNAANGVRTFSSAQNGDTTTQAAAQANIQTFAASPLTMMSFTIGNQSVPRTDVVDVASYQGWMTQANFNTLRSLGVKGAVVKASEGTNYQNPFAASEVQYARNAGMTVSMYHYSRFGSSADAVAEANHFANTLDKLNVGKQVNVVADVEGNDVSGDVGGNLNAFWQTLNRRGYTHHVLYTGKYYEYSNAAINTVGKSRTWIADYPYTPSANSMWNQDFGAWQYSSLAYLPGASKSIDVTVDYTGLFTQPNAVTPPAPAYDSISSTKAVSYDATIVNQNTRKDGIYTAAPYHTSATTAISNFDGVNYNNQSVHVQAEATTFRGTYVQVKAQDGKVFWIDKNGTAQFSFDKVVSNKAVNYTATIQQKGRADGIYTAGPYHTSVETSGGNSDATKYNGQKVQVIAEAVTTRAGGTTYNRVKLANGQTFWIDKRGLTTTTATGTSSYDKILTTKSVSYLAIVDQTHRADGLYQEGPYHTSAATAIGNANTKSLNGRLVQVINEATTSRPTHSTYVQIRLGNGKTYWTDKLALTSFSSLSPILSTKSVSYSAVINQKTRTDGLYVDGPYHTSITTLGGNDNAKRFDGQQVHASVEQKTDRGTYVKVQFANGQTYWIDKSGLTVK</sequence>
<gene>
    <name evidence="8" type="ORF">H0N82_10055</name>
</gene>
<dbReference type="SMART" id="SM00641">
    <property type="entry name" value="Glyco_25"/>
    <property type="match status" value="1"/>
</dbReference>
<evidence type="ECO:0000256" key="4">
    <source>
        <dbReference type="ARBA" id="ARBA00023295"/>
    </source>
</evidence>
<keyword evidence="3 5" id="KW-0378">Hydrolase</keyword>
<evidence type="ECO:0000256" key="7">
    <source>
        <dbReference type="SAM" id="SignalP"/>
    </source>
</evidence>
<dbReference type="EC" id="3.2.1.17" evidence="5"/>
<feature type="region of interest" description="Disordered" evidence="6">
    <location>
        <begin position="61"/>
        <end position="90"/>
    </location>
</feature>
<dbReference type="PROSITE" id="PS51780">
    <property type="entry name" value="GW"/>
    <property type="match status" value="4"/>
</dbReference>
<dbReference type="GO" id="GO:0009253">
    <property type="term" value="P:peptidoglycan catabolic process"/>
    <property type="evidence" value="ECO:0007669"/>
    <property type="project" value="InterPro"/>
</dbReference>
<evidence type="ECO:0000313" key="8">
    <source>
        <dbReference type="EMBL" id="NZA05422.1"/>
    </source>
</evidence>
<evidence type="ECO:0000256" key="3">
    <source>
        <dbReference type="ARBA" id="ARBA00022801"/>
    </source>
</evidence>
<dbReference type="InterPro" id="IPR018077">
    <property type="entry name" value="Glyco_hydro_fam25_subgr"/>
</dbReference>
<dbReference type="GO" id="GO:0003796">
    <property type="term" value="F:lysozyme activity"/>
    <property type="evidence" value="ECO:0007669"/>
    <property type="project" value="UniProtKB-EC"/>
</dbReference>
<dbReference type="Pfam" id="PF01183">
    <property type="entry name" value="Glyco_hydro_25"/>
    <property type="match status" value="1"/>
</dbReference>
<dbReference type="InterPro" id="IPR038200">
    <property type="entry name" value="GW_dom_sf"/>
</dbReference>
<dbReference type="PANTHER" id="PTHR34135:SF2">
    <property type="entry name" value="LYSOZYME"/>
    <property type="match status" value="1"/>
</dbReference>
<evidence type="ECO:0000256" key="5">
    <source>
        <dbReference type="RuleBase" id="RU361176"/>
    </source>
</evidence>
<evidence type="ECO:0000256" key="2">
    <source>
        <dbReference type="ARBA" id="ARBA00022729"/>
    </source>
</evidence>
<feature type="signal peptide" evidence="7">
    <location>
        <begin position="1"/>
        <end position="38"/>
    </location>
</feature>
<dbReference type="Gene3D" id="2.30.30.170">
    <property type="match status" value="4"/>
</dbReference>
<dbReference type="InterPro" id="IPR002053">
    <property type="entry name" value="Glyco_hydro_25"/>
</dbReference>
<dbReference type="PROSITE" id="PS00953">
    <property type="entry name" value="GLYCOSYL_HYDROL_F25_1"/>
    <property type="match status" value="1"/>
</dbReference>
<dbReference type="InterPro" id="IPR008270">
    <property type="entry name" value="Glyco_hydro_25_AS"/>
</dbReference>
<dbReference type="AlphaFoldDB" id="A0A7Z9DRM1"/>
<feature type="compositionally biased region" description="Polar residues" evidence="6">
    <location>
        <begin position="61"/>
        <end position="84"/>
    </location>
</feature>
<dbReference type="GO" id="GO:0016998">
    <property type="term" value="P:cell wall macromolecule catabolic process"/>
    <property type="evidence" value="ECO:0007669"/>
    <property type="project" value="InterPro"/>
</dbReference>
<dbReference type="PROSITE" id="PS51904">
    <property type="entry name" value="GLYCOSYL_HYDROL_F25_2"/>
    <property type="match status" value="1"/>
</dbReference>
<feature type="chain" id="PRO_5043389044" description="Lysozyme" evidence="7">
    <location>
        <begin position="39"/>
        <end position="691"/>
    </location>
</feature>
<dbReference type="SUPFAM" id="SSF51445">
    <property type="entry name" value="(Trans)glycosidases"/>
    <property type="match status" value="1"/>
</dbReference>
<comment type="caution">
    <text evidence="8">The sequence shown here is derived from an EMBL/GenBank/DDBJ whole genome shotgun (WGS) entry which is preliminary data.</text>
</comment>
<organism evidence="8 9">
    <name type="scientific">Lacticaseibacillus rhamnosus</name>
    <name type="common">Lactobacillus rhamnosus</name>
    <dbReference type="NCBI Taxonomy" id="47715"/>
    <lineage>
        <taxon>Bacteria</taxon>
        <taxon>Bacillati</taxon>
        <taxon>Bacillota</taxon>
        <taxon>Bacilli</taxon>
        <taxon>Lactobacillales</taxon>
        <taxon>Lactobacillaceae</taxon>
        <taxon>Lacticaseibacillus</taxon>
    </lineage>
</organism>
<dbReference type="RefSeq" id="WP_005692865.1">
    <property type="nucleotide sequence ID" value="NZ_CABFNI010000006.1"/>
</dbReference>
<name>A0A7Z9DRM1_LACRH</name>
<evidence type="ECO:0000256" key="6">
    <source>
        <dbReference type="SAM" id="MobiDB-lite"/>
    </source>
</evidence>
<dbReference type="Pfam" id="PF13457">
    <property type="entry name" value="GW"/>
    <property type="match status" value="4"/>
</dbReference>
<dbReference type="Gene3D" id="3.20.20.80">
    <property type="entry name" value="Glycosidases"/>
    <property type="match status" value="1"/>
</dbReference>
<evidence type="ECO:0000256" key="1">
    <source>
        <dbReference type="ARBA" id="ARBA00010646"/>
    </source>
</evidence>
<protein>
    <recommendedName>
        <fullName evidence="5">Lysozyme</fullName>
        <ecNumber evidence="5">3.2.1.17</ecNumber>
    </recommendedName>
</protein>
<comment type="similarity">
    <text evidence="1 5">Belongs to the glycosyl hydrolase 25 family.</text>
</comment>
<proteinExistence type="inferred from homology"/>
<accession>A0A7Z9DRM1</accession>
<evidence type="ECO:0000313" key="9">
    <source>
        <dbReference type="Proteomes" id="UP000552935"/>
    </source>
</evidence>
<keyword evidence="4 5" id="KW-0326">Glycosidase</keyword>
<dbReference type="InterPro" id="IPR017853">
    <property type="entry name" value="GH"/>
</dbReference>
<dbReference type="InterPro" id="IPR025987">
    <property type="entry name" value="GW_dom"/>
</dbReference>
<dbReference type="GO" id="GO:0016052">
    <property type="term" value="P:carbohydrate catabolic process"/>
    <property type="evidence" value="ECO:0007669"/>
    <property type="project" value="TreeGrafter"/>
</dbReference>
<dbReference type="SUPFAM" id="SSF82057">
    <property type="entry name" value="Prokaryotic SH3-related domain"/>
    <property type="match status" value="4"/>
</dbReference>
<keyword evidence="2 7" id="KW-0732">Signal</keyword>
<reference evidence="8 9" key="1">
    <citation type="submission" date="2020-07" db="EMBL/GenBank/DDBJ databases">
        <title>Organ Donor 1.</title>
        <authorList>
            <person name="Marsh A.J."/>
            <person name="Azcarate-Peril M.A."/>
        </authorList>
    </citation>
    <scope>NUCLEOTIDE SEQUENCE [LARGE SCALE GENOMIC DNA]</scope>
    <source>
        <strain evidence="8 9">AMC0712</strain>
    </source>
</reference>
<dbReference type="PANTHER" id="PTHR34135">
    <property type="entry name" value="LYSOZYME"/>
    <property type="match status" value="1"/>
</dbReference>
<dbReference type="Proteomes" id="UP000552935">
    <property type="component" value="Unassembled WGS sequence"/>
</dbReference>
<dbReference type="EMBL" id="JACCKI010000007">
    <property type="protein sequence ID" value="NZA05422.1"/>
    <property type="molecule type" value="Genomic_DNA"/>
</dbReference>